<evidence type="ECO:0000256" key="5">
    <source>
        <dbReference type="HAMAP-Rule" id="MF_01334"/>
    </source>
</evidence>
<dbReference type="HAMAP" id="MF_01334">
    <property type="entry name" value="Ribosomal_bL25_CTC"/>
    <property type="match status" value="1"/>
</dbReference>
<dbReference type="PANTHER" id="PTHR33284:SF1">
    <property type="entry name" value="RIBOSOMAL PROTEIN L25_GLN-TRNA SYNTHETASE, ANTI-CODON-BINDING DOMAIN-CONTAINING PROTEIN"/>
    <property type="match status" value="1"/>
</dbReference>
<proteinExistence type="inferred from homology"/>
<feature type="domain" description="Large ribosomal subunit protein bL25 beta" evidence="8">
    <location>
        <begin position="103"/>
        <end position="186"/>
    </location>
</feature>
<reference evidence="9" key="1">
    <citation type="journal article" date="2014" name="Int. J. Syst. Evol. Microbiol.">
        <title>Complete genome sequence of Corynebacterium casei LMG S-19264T (=DSM 44701T), isolated from a smear-ripened cheese.</title>
        <authorList>
            <consortium name="US DOE Joint Genome Institute (JGI-PGF)"/>
            <person name="Walter F."/>
            <person name="Albersmeier A."/>
            <person name="Kalinowski J."/>
            <person name="Ruckert C."/>
        </authorList>
    </citation>
    <scope>NUCLEOTIDE SEQUENCE</scope>
    <source>
        <strain evidence="9">VKM B-1513</strain>
    </source>
</reference>
<keyword evidence="3 5" id="KW-0689">Ribosomal protein</keyword>
<evidence type="ECO:0000256" key="4">
    <source>
        <dbReference type="ARBA" id="ARBA00023274"/>
    </source>
</evidence>
<evidence type="ECO:0000256" key="6">
    <source>
        <dbReference type="SAM" id="MobiDB-lite"/>
    </source>
</evidence>
<dbReference type="EMBL" id="BSFE01000002">
    <property type="protein sequence ID" value="GLK51361.1"/>
    <property type="molecule type" value="Genomic_DNA"/>
</dbReference>
<evidence type="ECO:0000313" key="9">
    <source>
        <dbReference type="EMBL" id="GLK51361.1"/>
    </source>
</evidence>
<evidence type="ECO:0000256" key="2">
    <source>
        <dbReference type="ARBA" id="ARBA00022884"/>
    </source>
</evidence>
<evidence type="ECO:0000256" key="1">
    <source>
        <dbReference type="ARBA" id="ARBA00022730"/>
    </source>
</evidence>
<dbReference type="InterPro" id="IPR020056">
    <property type="entry name" value="Rbsml_bL25/Gln-tRNA_synth_N"/>
</dbReference>
<dbReference type="Pfam" id="PF01386">
    <property type="entry name" value="Ribosomal_L25p"/>
    <property type="match status" value="1"/>
</dbReference>
<dbReference type="Pfam" id="PF14693">
    <property type="entry name" value="Ribosomal_TL5_C"/>
    <property type="match status" value="1"/>
</dbReference>
<evidence type="ECO:0000256" key="3">
    <source>
        <dbReference type="ARBA" id="ARBA00022980"/>
    </source>
</evidence>
<dbReference type="CDD" id="cd00495">
    <property type="entry name" value="Ribosomal_L25_TL5_CTC"/>
    <property type="match status" value="1"/>
</dbReference>
<dbReference type="InterPro" id="IPR020057">
    <property type="entry name" value="Ribosomal_bL25_b-dom"/>
</dbReference>
<dbReference type="RefSeq" id="WP_271185744.1">
    <property type="nucleotide sequence ID" value="NZ_BSFE01000002.1"/>
</dbReference>
<feature type="domain" description="Large ribosomal subunit protein bL25 L25" evidence="7">
    <location>
        <begin position="7"/>
        <end position="94"/>
    </location>
</feature>
<comment type="similarity">
    <text evidence="5">Belongs to the bacterial ribosomal protein bL25 family. CTC subfamily.</text>
</comment>
<dbReference type="PANTHER" id="PTHR33284">
    <property type="entry name" value="RIBOSOMAL PROTEIN L25/GLN-TRNA SYNTHETASE, ANTI-CODON-BINDING DOMAIN-CONTAINING PROTEIN"/>
    <property type="match status" value="1"/>
</dbReference>
<name>A0A9W6IJA7_9PROT</name>
<feature type="region of interest" description="Disordered" evidence="6">
    <location>
        <begin position="188"/>
        <end position="215"/>
    </location>
</feature>
<evidence type="ECO:0000313" key="10">
    <source>
        <dbReference type="Proteomes" id="UP001143486"/>
    </source>
</evidence>
<gene>
    <name evidence="5 9" type="primary">rplY</name>
    <name evidence="5" type="synonym">ctc</name>
    <name evidence="9" type="ORF">GCM10017621_08690</name>
</gene>
<reference evidence="9" key="2">
    <citation type="submission" date="2023-01" db="EMBL/GenBank/DDBJ databases">
        <authorList>
            <person name="Sun Q."/>
            <person name="Evtushenko L."/>
        </authorList>
    </citation>
    <scope>NUCLEOTIDE SEQUENCE</scope>
    <source>
        <strain evidence="9">VKM B-1513</strain>
    </source>
</reference>
<dbReference type="InterPro" id="IPR020930">
    <property type="entry name" value="Ribosomal_uL5_bac-type"/>
</dbReference>
<evidence type="ECO:0000259" key="7">
    <source>
        <dbReference type="Pfam" id="PF01386"/>
    </source>
</evidence>
<dbReference type="GO" id="GO:0003735">
    <property type="term" value="F:structural constituent of ribosome"/>
    <property type="evidence" value="ECO:0007669"/>
    <property type="project" value="InterPro"/>
</dbReference>
<dbReference type="InterPro" id="IPR011035">
    <property type="entry name" value="Ribosomal_bL25/Gln-tRNA_synth"/>
</dbReference>
<dbReference type="NCBIfam" id="TIGR00731">
    <property type="entry name" value="bL25_bact_ctc"/>
    <property type="match status" value="1"/>
</dbReference>
<dbReference type="Gene3D" id="2.40.240.10">
    <property type="entry name" value="Ribosomal Protein L25, Chain P"/>
    <property type="match status" value="1"/>
</dbReference>
<organism evidence="9 10">
    <name type="scientific">Maricaulis virginensis</name>
    <dbReference type="NCBI Taxonomy" id="144022"/>
    <lineage>
        <taxon>Bacteria</taxon>
        <taxon>Pseudomonadati</taxon>
        <taxon>Pseudomonadota</taxon>
        <taxon>Alphaproteobacteria</taxon>
        <taxon>Maricaulales</taxon>
        <taxon>Maricaulaceae</taxon>
        <taxon>Maricaulis</taxon>
    </lineage>
</organism>
<dbReference type="GO" id="GO:0008097">
    <property type="term" value="F:5S rRNA binding"/>
    <property type="evidence" value="ECO:0007669"/>
    <property type="project" value="InterPro"/>
</dbReference>
<sequence>MSSNIVLNVDVREGTGKGAARAARREDLVPGVLYGGDQDPVSINLRGNEIRKALLTGQFISHMMELEHEGKRQKVIARDIQFHPVSDAPMHVDLFRVTEKTRIDVEVTVHFINEEKCPGLKRGGVLNVVRHVVELNCPAGAIPESIEADLSGLDIGDSIHISAIPLPKGVTSTITDRDFTVATLQGSRAVLTPEAEDEDATPAEPEVINQKSDDA</sequence>
<dbReference type="GO" id="GO:0006412">
    <property type="term" value="P:translation"/>
    <property type="evidence" value="ECO:0007669"/>
    <property type="project" value="UniProtKB-UniRule"/>
</dbReference>
<keyword evidence="4 5" id="KW-0687">Ribonucleoprotein</keyword>
<accession>A0A9W6IJA7</accession>
<dbReference type="Proteomes" id="UP001143486">
    <property type="component" value="Unassembled WGS sequence"/>
</dbReference>
<dbReference type="Gene3D" id="2.170.120.20">
    <property type="entry name" value="Ribosomal protein L25, beta domain"/>
    <property type="match status" value="1"/>
</dbReference>
<dbReference type="NCBIfam" id="NF004128">
    <property type="entry name" value="PRK05618.1-2"/>
    <property type="match status" value="1"/>
</dbReference>
<dbReference type="AlphaFoldDB" id="A0A9W6IJA7"/>
<dbReference type="InterPro" id="IPR029751">
    <property type="entry name" value="Ribosomal_L25_dom"/>
</dbReference>
<protein>
    <recommendedName>
        <fullName evidence="5">Large ribosomal subunit protein bL25</fullName>
    </recommendedName>
    <alternativeName>
        <fullName evidence="5">General stress protein CTC</fullName>
    </alternativeName>
</protein>
<comment type="function">
    <text evidence="5">This is one of the proteins that binds to the 5S RNA in the ribosome where it forms part of the central protuberance.</text>
</comment>
<evidence type="ECO:0000259" key="8">
    <source>
        <dbReference type="Pfam" id="PF14693"/>
    </source>
</evidence>
<keyword evidence="10" id="KW-1185">Reference proteome</keyword>
<dbReference type="GO" id="GO:0022625">
    <property type="term" value="C:cytosolic large ribosomal subunit"/>
    <property type="evidence" value="ECO:0007669"/>
    <property type="project" value="TreeGrafter"/>
</dbReference>
<dbReference type="InterPro" id="IPR001021">
    <property type="entry name" value="Ribosomal_bL25_long"/>
</dbReference>
<dbReference type="SUPFAM" id="SSF50715">
    <property type="entry name" value="Ribosomal protein L25-like"/>
    <property type="match status" value="1"/>
</dbReference>
<keyword evidence="2 5" id="KW-0694">RNA-binding</keyword>
<comment type="caution">
    <text evidence="9">The sequence shown here is derived from an EMBL/GenBank/DDBJ whole genome shotgun (WGS) entry which is preliminary data.</text>
</comment>
<comment type="subunit">
    <text evidence="5">Part of the 50S ribosomal subunit; part of the 5S rRNA/L5/L18/L25 subcomplex. Contacts the 5S rRNA. Binds to the 5S rRNA independently of L5 and L18.</text>
</comment>
<dbReference type="InterPro" id="IPR037121">
    <property type="entry name" value="Ribosomal_bL25_C"/>
</dbReference>
<keyword evidence="1 5" id="KW-0699">rRNA-binding</keyword>